<feature type="domain" description="ABC transmembrane type-1" evidence="9">
    <location>
        <begin position="88"/>
        <end position="268"/>
    </location>
</feature>
<keyword evidence="5 7" id="KW-1133">Transmembrane helix</keyword>
<feature type="transmembrane region" description="Helical" evidence="7">
    <location>
        <begin position="69"/>
        <end position="88"/>
    </location>
</feature>
<feature type="transmembrane region" description="Helical" evidence="7">
    <location>
        <begin position="94"/>
        <end position="117"/>
    </location>
</feature>
<sequence length="289" mass="30794">MAATATATAPASPAKPRTATAGLAARPPWWRRRWGLLGARVGVGALILAVWALAAHFRWLPPELLPSPFAVARSFVELAFTLSFWTAFGQTVLAALTGLGLSVLVGVPLGLALGMLPPVERATRVLTDVGRSFPVIALLPVMILLLGVTTRMEITVIFLGVVWPILLQTTYGARRMDPVVRDTVRAYRTTVWLRFLKVVLPGAAPFIMTGVRVAASVSILIAIGVEVLGRTPGMGLALGTAQVDGAPSIALAYVIYAGLLGLTLNSLLQWFEDRVIVWNARGDNEGRAS</sequence>
<organism evidence="10 11">
    <name type="scientific">Pseudoclavibacter endophyticus</name>
    <dbReference type="NCBI Taxonomy" id="1778590"/>
    <lineage>
        <taxon>Bacteria</taxon>
        <taxon>Bacillati</taxon>
        <taxon>Actinomycetota</taxon>
        <taxon>Actinomycetes</taxon>
        <taxon>Micrococcales</taxon>
        <taxon>Microbacteriaceae</taxon>
        <taxon>Pseudoclavibacter</taxon>
    </lineage>
</organism>
<dbReference type="Proteomes" id="UP000431744">
    <property type="component" value="Unassembled WGS sequence"/>
</dbReference>
<evidence type="ECO:0000256" key="3">
    <source>
        <dbReference type="ARBA" id="ARBA00022475"/>
    </source>
</evidence>
<evidence type="ECO:0000256" key="2">
    <source>
        <dbReference type="ARBA" id="ARBA00022448"/>
    </source>
</evidence>
<evidence type="ECO:0000256" key="1">
    <source>
        <dbReference type="ARBA" id="ARBA00004651"/>
    </source>
</evidence>
<dbReference type="PANTHER" id="PTHR30151">
    <property type="entry name" value="ALKANE SULFONATE ABC TRANSPORTER-RELATED, MEMBRANE SUBUNIT"/>
    <property type="match status" value="1"/>
</dbReference>
<evidence type="ECO:0000256" key="6">
    <source>
        <dbReference type="ARBA" id="ARBA00023136"/>
    </source>
</evidence>
<dbReference type="OrthoDB" id="5458199at2"/>
<comment type="caution">
    <text evidence="10">The sequence shown here is derived from an EMBL/GenBank/DDBJ whole genome shotgun (WGS) entry which is preliminary data.</text>
</comment>
<feature type="transmembrane region" description="Helical" evidence="7">
    <location>
        <begin position="37"/>
        <end position="57"/>
    </location>
</feature>
<dbReference type="SUPFAM" id="SSF161098">
    <property type="entry name" value="MetI-like"/>
    <property type="match status" value="1"/>
</dbReference>
<dbReference type="PROSITE" id="PS50928">
    <property type="entry name" value="ABC_TM1"/>
    <property type="match status" value="1"/>
</dbReference>
<feature type="transmembrane region" description="Helical" evidence="7">
    <location>
        <begin position="245"/>
        <end position="264"/>
    </location>
</feature>
<dbReference type="GO" id="GO:0055085">
    <property type="term" value="P:transmembrane transport"/>
    <property type="evidence" value="ECO:0007669"/>
    <property type="project" value="InterPro"/>
</dbReference>
<evidence type="ECO:0000259" key="9">
    <source>
        <dbReference type="PROSITE" id="PS50928"/>
    </source>
</evidence>
<dbReference type="InterPro" id="IPR035906">
    <property type="entry name" value="MetI-like_sf"/>
</dbReference>
<reference evidence="10 11" key="1">
    <citation type="submission" date="2019-09" db="EMBL/GenBank/DDBJ databases">
        <title>Phylogeny of genus Pseudoclavibacter and closely related genus.</title>
        <authorList>
            <person name="Li Y."/>
        </authorList>
    </citation>
    <scope>NUCLEOTIDE SEQUENCE [LARGE SCALE GENOMIC DNA]</scope>
    <source>
        <strain evidence="10 11">EGI 60007</strain>
    </source>
</reference>
<gene>
    <name evidence="10" type="ORF">F8O04_14375</name>
</gene>
<keyword evidence="3" id="KW-1003">Cell membrane</keyword>
<comment type="subcellular location">
    <subcellularLocation>
        <location evidence="1 7">Cell membrane</location>
        <topology evidence="1 7">Multi-pass membrane protein</topology>
    </subcellularLocation>
</comment>
<evidence type="ECO:0000313" key="11">
    <source>
        <dbReference type="Proteomes" id="UP000431744"/>
    </source>
</evidence>
<feature type="transmembrane region" description="Helical" evidence="7">
    <location>
        <begin position="129"/>
        <end position="148"/>
    </location>
</feature>
<evidence type="ECO:0000256" key="4">
    <source>
        <dbReference type="ARBA" id="ARBA00022692"/>
    </source>
</evidence>
<feature type="transmembrane region" description="Helical" evidence="7">
    <location>
        <begin position="154"/>
        <end position="174"/>
    </location>
</feature>
<accession>A0A6H9WJS3</accession>
<dbReference type="Pfam" id="PF00528">
    <property type="entry name" value="BPD_transp_1"/>
    <property type="match status" value="1"/>
</dbReference>
<dbReference type="EMBL" id="WBJY01000004">
    <property type="protein sequence ID" value="KAB1646906.1"/>
    <property type="molecule type" value="Genomic_DNA"/>
</dbReference>
<dbReference type="AlphaFoldDB" id="A0A6H9WJS3"/>
<dbReference type="RefSeq" id="WP_158030072.1">
    <property type="nucleotide sequence ID" value="NZ_BMHG01000002.1"/>
</dbReference>
<dbReference type="Gene3D" id="1.10.3720.10">
    <property type="entry name" value="MetI-like"/>
    <property type="match status" value="1"/>
</dbReference>
<keyword evidence="6 7" id="KW-0472">Membrane</keyword>
<name>A0A6H9WJS3_9MICO</name>
<evidence type="ECO:0000256" key="7">
    <source>
        <dbReference type="RuleBase" id="RU363032"/>
    </source>
</evidence>
<keyword evidence="2 7" id="KW-0813">Transport</keyword>
<feature type="transmembrane region" description="Helical" evidence="7">
    <location>
        <begin position="195"/>
        <end position="225"/>
    </location>
</feature>
<proteinExistence type="inferred from homology"/>
<dbReference type="GO" id="GO:0005886">
    <property type="term" value="C:plasma membrane"/>
    <property type="evidence" value="ECO:0007669"/>
    <property type="project" value="UniProtKB-SubCell"/>
</dbReference>
<keyword evidence="4 7" id="KW-0812">Transmembrane</keyword>
<evidence type="ECO:0000256" key="8">
    <source>
        <dbReference type="SAM" id="MobiDB-lite"/>
    </source>
</evidence>
<evidence type="ECO:0000313" key="10">
    <source>
        <dbReference type="EMBL" id="KAB1646906.1"/>
    </source>
</evidence>
<dbReference type="InterPro" id="IPR000515">
    <property type="entry name" value="MetI-like"/>
</dbReference>
<comment type="similarity">
    <text evidence="7">Belongs to the binding-protein-dependent transport system permease family.</text>
</comment>
<evidence type="ECO:0000256" key="5">
    <source>
        <dbReference type="ARBA" id="ARBA00022989"/>
    </source>
</evidence>
<protein>
    <submittedName>
        <fullName evidence="10">ABC transporter permease subunit</fullName>
    </submittedName>
</protein>
<keyword evidence="11" id="KW-1185">Reference proteome</keyword>
<dbReference type="PANTHER" id="PTHR30151:SF0">
    <property type="entry name" value="ABC TRANSPORTER PERMEASE PROTEIN MJ0413-RELATED"/>
    <property type="match status" value="1"/>
</dbReference>
<feature type="region of interest" description="Disordered" evidence="8">
    <location>
        <begin position="1"/>
        <end position="20"/>
    </location>
</feature>